<dbReference type="AlphaFoldDB" id="A0A7R9QJR7"/>
<reference evidence="2" key="1">
    <citation type="submission" date="2020-11" db="EMBL/GenBank/DDBJ databases">
        <authorList>
            <person name="Tran Van P."/>
        </authorList>
    </citation>
    <scope>NUCLEOTIDE SEQUENCE</scope>
</reference>
<gene>
    <name evidence="2" type="ORF">ONB1V03_LOCUS5917</name>
</gene>
<keyword evidence="3" id="KW-1185">Reference proteome</keyword>
<dbReference type="OrthoDB" id="420032at2759"/>
<name>A0A7R9QJR7_9ACAR</name>
<proteinExistence type="predicted"/>
<evidence type="ECO:0000313" key="2">
    <source>
        <dbReference type="EMBL" id="CAD7646800.1"/>
    </source>
</evidence>
<feature type="region of interest" description="Disordered" evidence="1">
    <location>
        <begin position="29"/>
        <end position="50"/>
    </location>
</feature>
<dbReference type="EMBL" id="CAJPVJ010002515">
    <property type="protein sequence ID" value="CAG2166393.1"/>
    <property type="molecule type" value="Genomic_DNA"/>
</dbReference>
<protein>
    <submittedName>
        <fullName evidence="2">Uncharacterized protein</fullName>
    </submittedName>
</protein>
<evidence type="ECO:0000313" key="3">
    <source>
        <dbReference type="Proteomes" id="UP000728032"/>
    </source>
</evidence>
<feature type="region of interest" description="Disordered" evidence="1">
    <location>
        <begin position="277"/>
        <end position="308"/>
    </location>
</feature>
<evidence type="ECO:0000256" key="1">
    <source>
        <dbReference type="SAM" id="MobiDB-lite"/>
    </source>
</evidence>
<sequence length="394" mass="44120">MGTSRSIISGTTSTPQKANKCKRLTIACPSSAPSSSSRRVANTSTPNVPLSLTQRSANKALKPLPNILMNQTLTPIGRSVESPKPSTVIRKLYTEYLERTVLDSSPYGSPFTPKLIVKKSRNNKTMNNTTAVNNTTLFNDTTATQMHRSFRSTTTQTNDSLRQKSDVCNQTFDVPIIDKTIDQSLTRMNDRYKSIEFSDRVTTSGFQKPPMKSSPGKENFTKRLVHRILPFNLQSKVLLPNLPSHQQLMTATGVNTGPPQHIMPDISVRELEKSQSLCRPDPSYRNKSPALCTGGTTTTGGRKLPHRQRSTIQLDERCVGRDDVRHPQRLDRTARLLAYRRAFQYTAARPIGASESAEQLEEPNVFVERFHQNKANTAMMFADYCHKCGKRGQY</sequence>
<dbReference type="EMBL" id="OC917340">
    <property type="protein sequence ID" value="CAD7646800.1"/>
    <property type="molecule type" value="Genomic_DNA"/>
</dbReference>
<organism evidence="2">
    <name type="scientific">Oppiella nova</name>
    <dbReference type="NCBI Taxonomy" id="334625"/>
    <lineage>
        <taxon>Eukaryota</taxon>
        <taxon>Metazoa</taxon>
        <taxon>Ecdysozoa</taxon>
        <taxon>Arthropoda</taxon>
        <taxon>Chelicerata</taxon>
        <taxon>Arachnida</taxon>
        <taxon>Acari</taxon>
        <taxon>Acariformes</taxon>
        <taxon>Sarcoptiformes</taxon>
        <taxon>Oribatida</taxon>
        <taxon>Brachypylina</taxon>
        <taxon>Oppioidea</taxon>
        <taxon>Oppiidae</taxon>
        <taxon>Oppiella</taxon>
    </lineage>
</organism>
<accession>A0A7R9QJR7</accession>
<dbReference type="Proteomes" id="UP000728032">
    <property type="component" value="Unassembled WGS sequence"/>
</dbReference>
<feature type="compositionally biased region" description="Polar residues" evidence="1">
    <location>
        <begin position="38"/>
        <end position="50"/>
    </location>
</feature>